<evidence type="ECO:0000313" key="1">
    <source>
        <dbReference type="EMBL" id="QPV65105.1"/>
    </source>
</evidence>
<dbReference type="AlphaFoldDB" id="A0A7U3WBW0"/>
<protein>
    <submittedName>
        <fullName evidence="1">Copper amine oxidase</fullName>
    </submittedName>
</protein>
<proteinExistence type="predicted"/>
<dbReference type="KEGG" id="hlt:I7X12_12380"/>
<organism evidence="1 2">
    <name type="scientific">Halosimplex litoreum</name>
    <dbReference type="NCBI Taxonomy" id="1198301"/>
    <lineage>
        <taxon>Archaea</taxon>
        <taxon>Methanobacteriati</taxon>
        <taxon>Methanobacteriota</taxon>
        <taxon>Stenosarchaea group</taxon>
        <taxon>Halobacteria</taxon>
        <taxon>Halobacteriales</taxon>
        <taxon>Haloarculaceae</taxon>
        <taxon>Halosimplex</taxon>
    </lineage>
</organism>
<dbReference type="PANTHER" id="PTHR39327">
    <property type="match status" value="1"/>
</dbReference>
<dbReference type="PANTHER" id="PTHR39327:SF1">
    <property type="entry name" value="BLR5470 PROTEIN"/>
    <property type="match status" value="1"/>
</dbReference>
<sequence length="351" mass="38336">MLIAGYPLETSLDLEQTKSFGDHMVGTQEEPSFPMFLNGLSGSTDPNLEQSGSIQKTFTQDVGSRKTNLTIQVPEVLSSYYANRTRTRNYGAYVSDSYDDSYIQSIVSEFETYGNENGLSDREIINHMMGFVQHLEYSTDEVSTGYNEYPKYPTETLLDKGGDCEDTCILLASMLEQFGYGAVLLAFYDAQHMALGIAGEDDIQGSSVTHNGQRYYYVETTDTGWTVGEAPEQVQGHSPEVISIRSHPVLVFSYGVQVSPKGGVTVNGGLKNVGDAVAETAQLRVQFQDGQQNTLTTAESDPQTIPVGGDTELSVSAVPPDDTKQRVEVSVLLDGSIHDSMTSEYRTPNGD</sequence>
<dbReference type="Proteomes" id="UP000595001">
    <property type="component" value="Chromosome"/>
</dbReference>
<accession>A0A7U3WBW0</accession>
<dbReference type="OrthoDB" id="110514at2157"/>
<name>A0A7U3WBW0_9EURY</name>
<keyword evidence="2" id="KW-1185">Reference proteome</keyword>
<dbReference type="EMBL" id="CP065856">
    <property type="protein sequence ID" value="QPV65105.1"/>
    <property type="molecule type" value="Genomic_DNA"/>
</dbReference>
<evidence type="ECO:0000313" key="2">
    <source>
        <dbReference type="Proteomes" id="UP000595001"/>
    </source>
</evidence>
<reference evidence="1 2" key="1">
    <citation type="submission" date="2020-12" db="EMBL/GenBank/DDBJ databases">
        <title>Halosimplex halophilum sp. nov. and Halosimplex salinum sp. nov., two new members of the genus Halosimplex.</title>
        <authorList>
            <person name="Cui H.L."/>
        </authorList>
    </citation>
    <scope>NUCLEOTIDE SEQUENCE [LARGE SCALE GENOMIC DNA]</scope>
    <source>
        <strain evidence="1 2">YGH94</strain>
    </source>
</reference>
<dbReference type="Gene3D" id="3.10.620.30">
    <property type="match status" value="1"/>
</dbReference>
<dbReference type="InterPro" id="IPR010319">
    <property type="entry name" value="Transglutaminase-like_Cys_pept"/>
</dbReference>
<gene>
    <name evidence="1" type="ORF">I7X12_12380</name>
</gene>